<dbReference type="Proteomes" id="UP000324748">
    <property type="component" value="Unassembled WGS sequence"/>
</dbReference>
<dbReference type="AlphaFoldDB" id="A0A5B0P2G1"/>
<evidence type="ECO:0000313" key="1">
    <source>
        <dbReference type="EMBL" id="KAA1095136.1"/>
    </source>
</evidence>
<evidence type="ECO:0000313" key="2">
    <source>
        <dbReference type="Proteomes" id="UP000324748"/>
    </source>
</evidence>
<proteinExistence type="predicted"/>
<accession>A0A5B0P2G1</accession>
<gene>
    <name evidence="1" type="ORF">PGT21_036015</name>
</gene>
<name>A0A5B0P2G1_PUCGR</name>
<comment type="caution">
    <text evidence="1">The sequence shown here is derived from an EMBL/GenBank/DDBJ whole genome shotgun (WGS) entry which is preliminary data.</text>
</comment>
<keyword evidence="2" id="KW-1185">Reference proteome</keyword>
<protein>
    <submittedName>
        <fullName evidence="1">Uncharacterized protein</fullName>
    </submittedName>
</protein>
<reference evidence="1 2" key="1">
    <citation type="submission" date="2019-05" db="EMBL/GenBank/DDBJ databases">
        <title>Emergence of the Ug99 lineage of the wheat stem rust pathogen through somatic hybridization.</title>
        <authorList>
            <person name="Li F."/>
            <person name="Upadhyaya N.M."/>
            <person name="Sperschneider J."/>
            <person name="Matny O."/>
            <person name="Nguyen-Phuc H."/>
            <person name="Mago R."/>
            <person name="Raley C."/>
            <person name="Miller M.E."/>
            <person name="Silverstein K.A.T."/>
            <person name="Henningsen E."/>
            <person name="Hirsch C.D."/>
            <person name="Visser B."/>
            <person name="Pretorius Z.A."/>
            <person name="Steffenson B.J."/>
            <person name="Schwessinger B."/>
            <person name="Dodds P.N."/>
            <person name="Figueroa M."/>
        </authorList>
    </citation>
    <scope>NUCLEOTIDE SEQUENCE [LARGE SCALE GENOMIC DNA]</scope>
    <source>
        <strain evidence="1">21-0</strain>
    </source>
</reference>
<organism evidence="1 2">
    <name type="scientific">Puccinia graminis f. sp. tritici</name>
    <dbReference type="NCBI Taxonomy" id="56615"/>
    <lineage>
        <taxon>Eukaryota</taxon>
        <taxon>Fungi</taxon>
        <taxon>Dikarya</taxon>
        <taxon>Basidiomycota</taxon>
        <taxon>Pucciniomycotina</taxon>
        <taxon>Pucciniomycetes</taxon>
        <taxon>Pucciniales</taxon>
        <taxon>Pucciniaceae</taxon>
        <taxon>Puccinia</taxon>
    </lineage>
</organism>
<sequence length="123" mass="13512">MFLKDFLDDRHRCPHTVLDTFPASSTLLKASADMLASPPACGGGVQSYSAKGQSALYKTLRSQSLDCQFPASIPFIPFPRKHLGAIVYNLIPSKVLKLHQEVVSLASSEKSELVPFLLYEENS</sequence>
<dbReference type="EMBL" id="VSWC01000079">
    <property type="protein sequence ID" value="KAA1095136.1"/>
    <property type="molecule type" value="Genomic_DNA"/>
</dbReference>